<name>A0A2W5KXJ6_SPHMC</name>
<evidence type="ECO:0000313" key="2">
    <source>
        <dbReference type="Proteomes" id="UP000248597"/>
    </source>
</evidence>
<dbReference type="Proteomes" id="UP000248597">
    <property type="component" value="Unassembled WGS sequence"/>
</dbReference>
<organism evidence="1 2">
    <name type="scientific">Sphingopyxis macrogoltabida</name>
    <name type="common">Sphingomonas macrogoltabidus</name>
    <dbReference type="NCBI Taxonomy" id="33050"/>
    <lineage>
        <taxon>Bacteria</taxon>
        <taxon>Pseudomonadati</taxon>
        <taxon>Pseudomonadota</taxon>
        <taxon>Alphaproteobacteria</taxon>
        <taxon>Sphingomonadales</taxon>
        <taxon>Sphingomonadaceae</taxon>
        <taxon>Sphingopyxis</taxon>
    </lineage>
</organism>
<dbReference type="EMBL" id="QFPJ01000086">
    <property type="protein sequence ID" value="PZQ20138.1"/>
    <property type="molecule type" value="Genomic_DNA"/>
</dbReference>
<comment type="caution">
    <text evidence="1">The sequence shown here is derived from an EMBL/GenBank/DDBJ whole genome shotgun (WGS) entry which is preliminary data.</text>
</comment>
<protein>
    <submittedName>
        <fullName evidence="1">Esterase</fullName>
    </submittedName>
</protein>
<accession>A0A2W5KXJ6</accession>
<sequence>MIDYICQAAFAPAAGAVASGRIPGATLGIISTDGRSAVHLAGSAA</sequence>
<dbReference type="AlphaFoldDB" id="A0A2W5KXJ6"/>
<gene>
    <name evidence="1" type="ORF">DI569_16440</name>
</gene>
<proteinExistence type="predicted"/>
<reference evidence="1 2" key="1">
    <citation type="submission" date="2017-08" db="EMBL/GenBank/DDBJ databases">
        <title>Infants hospitalized years apart are colonized by the same room-sourced microbial strains.</title>
        <authorList>
            <person name="Brooks B."/>
            <person name="Olm M.R."/>
            <person name="Firek B.A."/>
            <person name="Baker R."/>
            <person name="Thomas B.C."/>
            <person name="Morowitz M.J."/>
            <person name="Banfield J.F."/>
        </authorList>
    </citation>
    <scope>NUCLEOTIDE SEQUENCE [LARGE SCALE GENOMIC DNA]</scope>
    <source>
        <strain evidence="1">S2_005_003_R2_47</strain>
    </source>
</reference>
<evidence type="ECO:0000313" key="1">
    <source>
        <dbReference type="EMBL" id="PZQ20138.1"/>
    </source>
</evidence>
<feature type="non-terminal residue" evidence="1">
    <location>
        <position position="45"/>
    </location>
</feature>